<evidence type="ECO:0000256" key="4">
    <source>
        <dbReference type="ARBA" id="ARBA00023136"/>
    </source>
</evidence>
<dbReference type="PANTHER" id="PTHR33048">
    <property type="entry name" value="PTH11-LIKE INTEGRAL MEMBRANE PROTEIN (AFU_ORTHOLOGUE AFUA_5G11245)"/>
    <property type="match status" value="1"/>
</dbReference>
<feature type="transmembrane region" description="Helical" evidence="6">
    <location>
        <begin position="153"/>
        <end position="176"/>
    </location>
</feature>
<evidence type="ECO:0000313" key="9">
    <source>
        <dbReference type="Proteomes" id="UP001320420"/>
    </source>
</evidence>
<evidence type="ECO:0000256" key="5">
    <source>
        <dbReference type="ARBA" id="ARBA00038359"/>
    </source>
</evidence>
<protein>
    <recommendedName>
        <fullName evidence="7">Rhodopsin domain-containing protein</fullName>
    </recommendedName>
</protein>
<dbReference type="AlphaFoldDB" id="A0AAN9V5M0"/>
<dbReference type="EMBL" id="JAKJXP020000016">
    <property type="protein sequence ID" value="KAK7754994.1"/>
    <property type="molecule type" value="Genomic_DNA"/>
</dbReference>
<reference evidence="8 9" key="1">
    <citation type="submission" date="2024-02" db="EMBL/GenBank/DDBJ databases">
        <title>De novo assembly and annotation of 12 fungi associated with fruit tree decline syndrome in Ontario, Canada.</title>
        <authorList>
            <person name="Sulman M."/>
            <person name="Ellouze W."/>
            <person name="Ilyukhin E."/>
        </authorList>
    </citation>
    <scope>NUCLEOTIDE SEQUENCE [LARGE SCALE GENOMIC DNA]</scope>
    <source>
        <strain evidence="8 9">M11/M66-122</strain>
    </source>
</reference>
<keyword evidence="4 6" id="KW-0472">Membrane</keyword>
<name>A0AAN9V5M0_9PEZI</name>
<feature type="transmembrane region" description="Helical" evidence="6">
    <location>
        <begin position="20"/>
        <end position="41"/>
    </location>
</feature>
<proteinExistence type="inferred from homology"/>
<accession>A0AAN9V5M0</accession>
<organism evidence="8 9">
    <name type="scientific">Diatrype stigma</name>
    <dbReference type="NCBI Taxonomy" id="117547"/>
    <lineage>
        <taxon>Eukaryota</taxon>
        <taxon>Fungi</taxon>
        <taxon>Dikarya</taxon>
        <taxon>Ascomycota</taxon>
        <taxon>Pezizomycotina</taxon>
        <taxon>Sordariomycetes</taxon>
        <taxon>Xylariomycetidae</taxon>
        <taxon>Xylariales</taxon>
        <taxon>Diatrypaceae</taxon>
        <taxon>Diatrype</taxon>
    </lineage>
</organism>
<dbReference type="GO" id="GO:0016020">
    <property type="term" value="C:membrane"/>
    <property type="evidence" value="ECO:0007669"/>
    <property type="project" value="UniProtKB-SubCell"/>
</dbReference>
<keyword evidence="3 6" id="KW-1133">Transmembrane helix</keyword>
<comment type="similarity">
    <text evidence="5">Belongs to the SAT4 family.</text>
</comment>
<evidence type="ECO:0000256" key="1">
    <source>
        <dbReference type="ARBA" id="ARBA00004141"/>
    </source>
</evidence>
<evidence type="ECO:0000256" key="6">
    <source>
        <dbReference type="SAM" id="Phobius"/>
    </source>
</evidence>
<sequence length="178" mass="19693">MSSTGTLPDAFLKESKQPELKTLLIAMTIVPTVVVFIRAWSRALLPVDAMSKIPSRFWWDDWTAFAGAILNIAVCGVGFKLINLGLGLHTQAVPPENIEPFLKLLWIVYFIFDTGEAVARSSAIFFYARVLSVPNSRFNELQQDITYKVSTPVLWLGSEIAICIISVSLPMAIIAFTA</sequence>
<comment type="caution">
    <text evidence="8">The sequence shown here is derived from an EMBL/GenBank/DDBJ whole genome shotgun (WGS) entry which is preliminary data.</text>
</comment>
<keyword evidence="9" id="KW-1185">Reference proteome</keyword>
<evidence type="ECO:0000259" key="7">
    <source>
        <dbReference type="Pfam" id="PF20684"/>
    </source>
</evidence>
<feature type="transmembrane region" description="Helical" evidence="6">
    <location>
        <begin position="62"/>
        <end position="86"/>
    </location>
</feature>
<evidence type="ECO:0000256" key="2">
    <source>
        <dbReference type="ARBA" id="ARBA00022692"/>
    </source>
</evidence>
<feature type="domain" description="Rhodopsin" evidence="7">
    <location>
        <begin position="54"/>
        <end position="132"/>
    </location>
</feature>
<dbReference type="InterPro" id="IPR049326">
    <property type="entry name" value="Rhodopsin_dom_fungi"/>
</dbReference>
<evidence type="ECO:0000313" key="8">
    <source>
        <dbReference type="EMBL" id="KAK7754994.1"/>
    </source>
</evidence>
<dbReference type="Pfam" id="PF20684">
    <property type="entry name" value="Fung_rhodopsin"/>
    <property type="match status" value="1"/>
</dbReference>
<comment type="subcellular location">
    <subcellularLocation>
        <location evidence="1">Membrane</location>
        <topology evidence="1">Multi-pass membrane protein</topology>
    </subcellularLocation>
</comment>
<evidence type="ECO:0000256" key="3">
    <source>
        <dbReference type="ARBA" id="ARBA00022989"/>
    </source>
</evidence>
<dbReference type="Proteomes" id="UP001320420">
    <property type="component" value="Unassembled WGS sequence"/>
</dbReference>
<dbReference type="InterPro" id="IPR052337">
    <property type="entry name" value="SAT4-like"/>
</dbReference>
<keyword evidence="2 6" id="KW-0812">Transmembrane</keyword>
<gene>
    <name evidence="8" type="ORF">SLS62_003078</name>
</gene>
<dbReference type="PANTHER" id="PTHR33048:SF47">
    <property type="entry name" value="INTEGRAL MEMBRANE PROTEIN-RELATED"/>
    <property type="match status" value="1"/>
</dbReference>